<accession>A0A0J1IGP2</accession>
<evidence type="ECO:0000256" key="1">
    <source>
        <dbReference type="SAM" id="Phobius"/>
    </source>
</evidence>
<dbReference type="OrthoDB" id="5381491at2"/>
<feature type="domain" description="DUF4349" evidence="3">
    <location>
        <begin position="73"/>
        <end position="288"/>
    </location>
</feature>
<proteinExistence type="predicted"/>
<sequence>MKKFLIILNWSLLFLLLLTGCSQNSEDKAADSRDYEKADSNVIDAQNEIGEIPATDSKTVKENSGQAISNNDRLVIYNGNLSLKVKDYHNVEKHIQSKAAELGGYVVESSIYDSGTDYINGTIIVKIPQKHFQTYLNDIEKKSIKVTEKSITGNDVTEEYVDLESRLKAKEAVEKRLLALMEQAEKTEDLLKISNDLATVQAEKEQILGRMKYLKNNVDYSTVTIQLEEELVKVGSIQDKESLNTWEKAKSQFVSTINGLISFLSSVIVMIVGLSPILIPVVVIVIAWIIYRKKKNRSE</sequence>
<keyword evidence="1" id="KW-1133">Transmembrane helix</keyword>
<keyword evidence="2" id="KW-0732">Signal</keyword>
<keyword evidence="1" id="KW-0472">Membrane</keyword>
<comment type="caution">
    <text evidence="4">The sequence shown here is derived from an EMBL/GenBank/DDBJ whole genome shotgun (WGS) entry which is preliminary data.</text>
</comment>
<dbReference type="PROSITE" id="PS51257">
    <property type="entry name" value="PROKAR_LIPOPROTEIN"/>
    <property type="match status" value="1"/>
</dbReference>
<dbReference type="GeneID" id="56349674"/>
<dbReference type="Pfam" id="PF14257">
    <property type="entry name" value="DUF4349"/>
    <property type="match status" value="1"/>
</dbReference>
<keyword evidence="1" id="KW-0812">Transmembrane</keyword>
<dbReference type="InterPro" id="IPR025645">
    <property type="entry name" value="DUF4349"/>
</dbReference>
<dbReference type="PATRIC" id="fig|1397.4.peg.1573"/>
<evidence type="ECO:0000259" key="3">
    <source>
        <dbReference type="Pfam" id="PF14257"/>
    </source>
</evidence>
<dbReference type="RefSeq" id="WP_047943446.1">
    <property type="nucleotide sequence ID" value="NZ_CP053989.1"/>
</dbReference>
<dbReference type="Proteomes" id="UP000036045">
    <property type="component" value="Unassembled WGS sequence"/>
</dbReference>
<feature type="transmembrane region" description="Helical" evidence="1">
    <location>
        <begin position="260"/>
        <end position="291"/>
    </location>
</feature>
<reference evidence="4 5" key="1">
    <citation type="submission" date="2015-05" db="EMBL/GenBank/DDBJ databases">
        <title>Whole genome sequence and identification of bacterial endophytes from Costus igneus.</title>
        <authorList>
            <person name="Lee Y.P."/>
            <person name="Gan H.M."/>
            <person name="Eng W."/>
            <person name="Wheatley M.S."/>
            <person name="Caraballo A."/>
            <person name="Polter S."/>
            <person name="Savka M.A."/>
            <person name="Hudson A.O."/>
        </authorList>
    </citation>
    <scope>NUCLEOTIDE SEQUENCE [LARGE SCALE GENOMIC DNA]</scope>
    <source>
        <strain evidence="4 5">RIT379</strain>
    </source>
</reference>
<feature type="chain" id="PRO_5038331434" description="DUF4349 domain-containing protein" evidence="2">
    <location>
        <begin position="26"/>
        <end position="299"/>
    </location>
</feature>
<evidence type="ECO:0000313" key="5">
    <source>
        <dbReference type="Proteomes" id="UP000036045"/>
    </source>
</evidence>
<gene>
    <name evidence="4" type="ORF">ABW02_16855</name>
</gene>
<dbReference type="EMBL" id="LDPH01000018">
    <property type="protein sequence ID" value="KLV25106.1"/>
    <property type="molecule type" value="Genomic_DNA"/>
</dbReference>
<name>A0A0J1IGP2_NIACI</name>
<evidence type="ECO:0000256" key="2">
    <source>
        <dbReference type="SAM" id="SignalP"/>
    </source>
</evidence>
<keyword evidence="5" id="KW-1185">Reference proteome</keyword>
<organism evidence="4 5">
    <name type="scientific">Niallia circulans</name>
    <name type="common">Bacillus circulans</name>
    <dbReference type="NCBI Taxonomy" id="1397"/>
    <lineage>
        <taxon>Bacteria</taxon>
        <taxon>Bacillati</taxon>
        <taxon>Bacillota</taxon>
        <taxon>Bacilli</taxon>
        <taxon>Bacillales</taxon>
        <taxon>Bacillaceae</taxon>
        <taxon>Niallia</taxon>
    </lineage>
</organism>
<dbReference type="AlphaFoldDB" id="A0A0J1IGP2"/>
<evidence type="ECO:0000313" key="4">
    <source>
        <dbReference type="EMBL" id="KLV25106.1"/>
    </source>
</evidence>
<feature type="signal peptide" evidence="2">
    <location>
        <begin position="1"/>
        <end position="25"/>
    </location>
</feature>
<protein>
    <recommendedName>
        <fullName evidence="3">DUF4349 domain-containing protein</fullName>
    </recommendedName>
</protein>